<organism evidence="3">
    <name type="scientific">bioreactor metagenome</name>
    <dbReference type="NCBI Taxonomy" id="1076179"/>
    <lineage>
        <taxon>unclassified sequences</taxon>
        <taxon>metagenomes</taxon>
        <taxon>ecological metagenomes</taxon>
    </lineage>
</organism>
<dbReference type="GO" id="GO:0008236">
    <property type="term" value="F:serine-type peptidase activity"/>
    <property type="evidence" value="ECO:0007669"/>
    <property type="project" value="InterPro"/>
</dbReference>
<evidence type="ECO:0000256" key="1">
    <source>
        <dbReference type="SAM" id="MobiDB-lite"/>
    </source>
</evidence>
<dbReference type="SUPFAM" id="SSF53474">
    <property type="entry name" value="alpha/beta-Hydrolases"/>
    <property type="match status" value="1"/>
</dbReference>
<dbReference type="InterPro" id="IPR029058">
    <property type="entry name" value="AB_hydrolase_fold"/>
</dbReference>
<proteinExistence type="predicted"/>
<dbReference type="AlphaFoldDB" id="A0A645A5U4"/>
<name>A0A645A5U4_9ZZZZ</name>
<gene>
    <name evidence="3" type="primary">axeA1_1</name>
    <name evidence="3" type="ORF">SDC9_95280</name>
</gene>
<feature type="domain" description="Peptidase S9 prolyl oligopeptidase catalytic" evidence="2">
    <location>
        <begin position="24"/>
        <end position="87"/>
    </location>
</feature>
<feature type="compositionally biased region" description="Polar residues" evidence="1">
    <location>
        <begin position="22"/>
        <end position="32"/>
    </location>
</feature>
<comment type="caution">
    <text evidence="3">The sequence shown here is derived from an EMBL/GenBank/DDBJ whole genome shotgun (WGS) entry which is preliminary data.</text>
</comment>
<dbReference type="Pfam" id="PF00326">
    <property type="entry name" value="Peptidase_S9"/>
    <property type="match status" value="1"/>
</dbReference>
<dbReference type="GO" id="GO:0006508">
    <property type="term" value="P:proteolysis"/>
    <property type="evidence" value="ECO:0007669"/>
    <property type="project" value="InterPro"/>
</dbReference>
<dbReference type="EC" id="3.1.1.72" evidence="3"/>
<dbReference type="GO" id="GO:0046555">
    <property type="term" value="F:acetylxylan esterase activity"/>
    <property type="evidence" value="ECO:0007669"/>
    <property type="project" value="UniProtKB-EC"/>
</dbReference>
<sequence>MDKTFTHAGSRKNLIGEDPSPELTSKYSNDKQVTGETPPAFVIFAADDKVVPPQNGFRYVEALQRNNVPVTFLLYPAGGHGFGYRESYSYHSLFLSELSKWLEGLRE</sequence>
<accession>A0A645A5U4</accession>
<feature type="region of interest" description="Disordered" evidence="1">
    <location>
        <begin position="1"/>
        <end position="32"/>
    </location>
</feature>
<evidence type="ECO:0000313" key="3">
    <source>
        <dbReference type="EMBL" id="MPM48555.1"/>
    </source>
</evidence>
<keyword evidence="3" id="KW-0378">Hydrolase</keyword>
<dbReference type="InterPro" id="IPR001375">
    <property type="entry name" value="Peptidase_S9_cat"/>
</dbReference>
<reference evidence="3" key="1">
    <citation type="submission" date="2019-08" db="EMBL/GenBank/DDBJ databases">
        <authorList>
            <person name="Kucharzyk K."/>
            <person name="Murdoch R.W."/>
            <person name="Higgins S."/>
            <person name="Loffler F."/>
        </authorList>
    </citation>
    <scope>NUCLEOTIDE SEQUENCE</scope>
</reference>
<protein>
    <submittedName>
        <fullName evidence="3">Acetylxylan esterase</fullName>
        <ecNumber evidence="3">3.1.1.72</ecNumber>
    </submittedName>
</protein>
<dbReference type="Gene3D" id="3.40.50.1820">
    <property type="entry name" value="alpha/beta hydrolase"/>
    <property type="match status" value="1"/>
</dbReference>
<evidence type="ECO:0000259" key="2">
    <source>
        <dbReference type="Pfam" id="PF00326"/>
    </source>
</evidence>
<dbReference type="EMBL" id="VSSQ01012149">
    <property type="protein sequence ID" value="MPM48555.1"/>
    <property type="molecule type" value="Genomic_DNA"/>
</dbReference>